<accession>A0ABN0XGM8</accession>
<sequence>MLESKKSLYKGLILLSTVGVLAACGNEGDIPGVENGTDPNTDNGADNGSEPAGDGEDISLNIMQGKVEFNSQFNELAQMYMDENPNITIEITSVGGGTDYFTQLTTRMSAGDEPDIFSVAGPNEIEQMSDYMTDLSDTDLASAALEGMLDNVTQDDGTVMALPYNLEGYGYIYNREVFDAAGIDPEAISTYEDLEEAVQTLDEQKEDLGIEAVFALPGAEGWVMGDHLANVYLSHEFNQDVNEAYNAETLEFERGDEFQRMLDLQAEHSMEPILSLDYSQQVEEYFSLGQVAMIQQGNWVYPTIEQMDPEFAENSIGMIPIPLEGHENQLPVGIPNYWAVNGNKDDATVQAAKDFLDWMYLSEEGKQFVIDEFNFVPAYEGYEDLEINDPLSQVVYDYSESGETIGWIFTGYPTGFTNNEFGPNLQAYLGGEMTWDEMIENSISAWESLQ</sequence>
<protein>
    <submittedName>
        <fullName evidence="3">ABC transporter substrate-binding protein</fullName>
    </submittedName>
</protein>
<dbReference type="PANTHER" id="PTHR43649">
    <property type="entry name" value="ARABINOSE-BINDING PROTEIN-RELATED"/>
    <property type="match status" value="1"/>
</dbReference>
<dbReference type="PANTHER" id="PTHR43649:SF12">
    <property type="entry name" value="DIACETYLCHITOBIOSE BINDING PROTEIN DASA"/>
    <property type="match status" value="1"/>
</dbReference>
<feature type="chain" id="PRO_5045232443" evidence="2">
    <location>
        <begin position="23"/>
        <end position="450"/>
    </location>
</feature>
<organism evidence="3 4">
    <name type="scientific">Alkalibacterium iburiense</name>
    <dbReference type="NCBI Taxonomy" id="290589"/>
    <lineage>
        <taxon>Bacteria</taxon>
        <taxon>Bacillati</taxon>
        <taxon>Bacillota</taxon>
        <taxon>Bacilli</taxon>
        <taxon>Lactobacillales</taxon>
        <taxon>Carnobacteriaceae</taxon>
        <taxon>Alkalibacterium</taxon>
    </lineage>
</organism>
<keyword evidence="2" id="KW-0732">Signal</keyword>
<evidence type="ECO:0000256" key="1">
    <source>
        <dbReference type="SAM" id="MobiDB-lite"/>
    </source>
</evidence>
<dbReference type="Pfam" id="PF01547">
    <property type="entry name" value="SBP_bac_1"/>
    <property type="match status" value="1"/>
</dbReference>
<dbReference type="EMBL" id="BAAACW010000095">
    <property type="protein sequence ID" value="GAA0363696.1"/>
    <property type="molecule type" value="Genomic_DNA"/>
</dbReference>
<evidence type="ECO:0000256" key="2">
    <source>
        <dbReference type="SAM" id="SignalP"/>
    </source>
</evidence>
<dbReference type="SUPFAM" id="SSF53850">
    <property type="entry name" value="Periplasmic binding protein-like II"/>
    <property type="match status" value="1"/>
</dbReference>
<dbReference type="PROSITE" id="PS51257">
    <property type="entry name" value="PROKAR_LIPOPROTEIN"/>
    <property type="match status" value="1"/>
</dbReference>
<evidence type="ECO:0000313" key="4">
    <source>
        <dbReference type="Proteomes" id="UP001501166"/>
    </source>
</evidence>
<gene>
    <name evidence="3" type="ORF">GCM10008932_15200</name>
</gene>
<name>A0ABN0XGM8_9LACT</name>
<keyword evidence="4" id="KW-1185">Reference proteome</keyword>
<feature type="signal peptide" evidence="2">
    <location>
        <begin position="1"/>
        <end position="22"/>
    </location>
</feature>
<dbReference type="Proteomes" id="UP001501166">
    <property type="component" value="Unassembled WGS sequence"/>
</dbReference>
<dbReference type="Gene3D" id="3.40.190.10">
    <property type="entry name" value="Periplasmic binding protein-like II"/>
    <property type="match status" value="2"/>
</dbReference>
<evidence type="ECO:0000313" key="3">
    <source>
        <dbReference type="EMBL" id="GAA0363696.1"/>
    </source>
</evidence>
<dbReference type="RefSeq" id="WP_343755330.1">
    <property type="nucleotide sequence ID" value="NZ_BAAACW010000095.1"/>
</dbReference>
<proteinExistence type="predicted"/>
<comment type="caution">
    <text evidence="3">The sequence shown here is derived from an EMBL/GenBank/DDBJ whole genome shotgun (WGS) entry which is preliminary data.</text>
</comment>
<feature type="compositionally biased region" description="Polar residues" evidence="1">
    <location>
        <begin position="37"/>
        <end position="46"/>
    </location>
</feature>
<reference evidence="3 4" key="1">
    <citation type="journal article" date="2019" name="Int. J. Syst. Evol. Microbiol.">
        <title>The Global Catalogue of Microorganisms (GCM) 10K type strain sequencing project: providing services to taxonomists for standard genome sequencing and annotation.</title>
        <authorList>
            <consortium name="The Broad Institute Genomics Platform"/>
            <consortium name="The Broad Institute Genome Sequencing Center for Infectious Disease"/>
            <person name="Wu L."/>
            <person name="Ma J."/>
        </authorList>
    </citation>
    <scope>NUCLEOTIDE SEQUENCE [LARGE SCALE GENOMIC DNA]</scope>
    <source>
        <strain evidence="3 4">JCM 12662</strain>
    </source>
</reference>
<feature type="region of interest" description="Disordered" evidence="1">
    <location>
        <begin position="31"/>
        <end position="57"/>
    </location>
</feature>
<dbReference type="InterPro" id="IPR050490">
    <property type="entry name" value="Bact_solute-bd_prot1"/>
</dbReference>
<dbReference type="InterPro" id="IPR006059">
    <property type="entry name" value="SBP"/>
</dbReference>